<protein>
    <recommendedName>
        <fullName evidence="3">Peptide-methionine (S)-S-oxide reductase</fullName>
    </recommendedName>
</protein>
<evidence type="ECO:0000313" key="1">
    <source>
        <dbReference type="EMBL" id="CAE8630413.1"/>
    </source>
</evidence>
<evidence type="ECO:0000313" key="2">
    <source>
        <dbReference type="Proteomes" id="UP000654075"/>
    </source>
</evidence>
<sequence length="320" mass="34445">MVRCGDSGGGCRCRRHQWLFLAIVGAIITKFHDSGFPLSFVGNFQMLTVRVPTISRTARCSSVPRQEHTVHEVVSRRGSAILGAFGLWMPGSENANAVSNQYRVAVYFGQGSFWAVQYNVTLWSIRINKAAGPGVYPEGSFSPALAGYAGGKGKDSDGHICASSMSGKPYDQLGYSEVVGLELPAAALEEMARRYFDLAMMPRRPGPKDGLSGADFQVKSGGTAYRSVIGLPGGVNSQFFSAIERANAGRLKLLPGTGGEPDTLNLGVVYIYDADAFPFNLAEMNNQFHDDVSLRYSAGYKGIKEKMKQAGKIMPTGCAE</sequence>
<dbReference type="GO" id="GO:0008113">
    <property type="term" value="F:peptide-methionine (S)-S-oxide reductase activity"/>
    <property type="evidence" value="ECO:0007669"/>
    <property type="project" value="InterPro"/>
</dbReference>
<accession>A0A813GYQ0</accession>
<name>A0A813GYQ0_POLGL</name>
<comment type="caution">
    <text evidence="1">The sequence shown here is derived from an EMBL/GenBank/DDBJ whole genome shotgun (WGS) entry which is preliminary data.</text>
</comment>
<dbReference type="InterPro" id="IPR036509">
    <property type="entry name" value="Met_Sox_Rdtase_MsrA_sf"/>
</dbReference>
<dbReference type="Gene3D" id="3.30.1060.10">
    <property type="entry name" value="Peptide methionine sulphoxide reductase MsrA"/>
    <property type="match status" value="1"/>
</dbReference>
<dbReference type="Proteomes" id="UP000654075">
    <property type="component" value="Unassembled WGS sequence"/>
</dbReference>
<reference evidence="1" key="1">
    <citation type="submission" date="2021-02" db="EMBL/GenBank/DDBJ databases">
        <authorList>
            <person name="Dougan E. K."/>
            <person name="Rhodes N."/>
            <person name="Thang M."/>
            <person name="Chan C."/>
        </authorList>
    </citation>
    <scope>NUCLEOTIDE SEQUENCE</scope>
</reference>
<organism evidence="1 2">
    <name type="scientific">Polarella glacialis</name>
    <name type="common">Dinoflagellate</name>
    <dbReference type="NCBI Taxonomy" id="89957"/>
    <lineage>
        <taxon>Eukaryota</taxon>
        <taxon>Sar</taxon>
        <taxon>Alveolata</taxon>
        <taxon>Dinophyceae</taxon>
        <taxon>Suessiales</taxon>
        <taxon>Suessiaceae</taxon>
        <taxon>Polarella</taxon>
    </lineage>
</organism>
<dbReference type="EMBL" id="CAJNNV010029872">
    <property type="protein sequence ID" value="CAE8630413.1"/>
    <property type="molecule type" value="Genomic_DNA"/>
</dbReference>
<keyword evidence="2" id="KW-1185">Reference proteome</keyword>
<evidence type="ECO:0008006" key="3">
    <source>
        <dbReference type="Google" id="ProtNLM"/>
    </source>
</evidence>
<proteinExistence type="predicted"/>
<dbReference type="OrthoDB" id="443672at2759"/>
<dbReference type="AlphaFoldDB" id="A0A813GYQ0"/>
<gene>
    <name evidence="1" type="ORF">PGLA1383_LOCUS46754</name>
</gene>